<dbReference type="InterPro" id="IPR013328">
    <property type="entry name" value="6PGD_dom2"/>
</dbReference>
<dbReference type="Gene3D" id="3.40.50.720">
    <property type="entry name" value="NAD(P)-binding Rossmann-like Domain"/>
    <property type="match status" value="1"/>
</dbReference>
<keyword evidence="7" id="KW-1185">Reference proteome</keyword>
<gene>
    <name evidence="6" type="ORF">PI93_012420</name>
</gene>
<evidence type="ECO:0000259" key="5">
    <source>
        <dbReference type="Pfam" id="PF14833"/>
    </source>
</evidence>
<evidence type="ECO:0000256" key="1">
    <source>
        <dbReference type="ARBA" id="ARBA00009080"/>
    </source>
</evidence>
<evidence type="ECO:0000313" key="7">
    <source>
        <dbReference type="Proteomes" id="UP000035080"/>
    </source>
</evidence>
<reference evidence="6 7" key="1">
    <citation type="journal article" date="2015" name="Genome Announc.">
        <title>Genome Sequences of Two Pandoraea pnomenusa Isolates Recovered 11 Months Apart from a Cystic Fibrosis Patient.</title>
        <authorList>
            <person name="Ee R."/>
            <person name="Ambrose M."/>
            <person name="Lazenby J."/>
            <person name="Williams P."/>
            <person name="Chan K.G."/>
            <person name="Roddam L."/>
        </authorList>
    </citation>
    <scope>NUCLEOTIDE SEQUENCE [LARGE SCALE GENOMIC DNA]</scope>
    <source>
        <strain evidence="6 7">6399</strain>
    </source>
</reference>
<dbReference type="Gene3D" id="1.10.1040.10">
    <property type="entry name" value="N-(1-d-carboxylethyl)-l-norvaline Dehydrogenase, domain 2"/>
    <property type="match status" value="1"/>
</dbReference>
<dbReference type="InterPro" id="IPR036291">
    <property type="entry name" value="NAD(P)-bd_dom_sf"/>
</dbReference>
<name>A0ABX6HR46_9BURK</name>
<dbReference type="SUPFAM" id="SSF51735">
    <property type="entry name" value="NAD(P)-binding Rossmann-fold domains"/>
    <property type="match status" value="1"/>
</dbReference>
<organism evidence="6 7">
    <name type="scientific">Pandoraea fibrosis</name>
    <dbReference type="NCBI Taxonomy" id="1891094"/>
    <lineage>
        <taxon>Bacteria</taxon>
        <taxon>Pseudomonadati</taxon>
        <taxon>Pseudomonadota</taxon>
        <taxon>Betaproteobacteria</taxon>
        <taxon>Burkholderiales</taxon>
        <taxon>Burkholderiaceae</taxon>
        <taxon>Pandoraea</taxon>
    </lineage>
</organism>
<evidence type="ECO:0000256" key="3">
    <source>
        <dbReference type="ARBA" id="ARBA00023027"/>
    </source>
</evidence>
<feature type="domain" description="6-phosphogluconate dehydrogenase NADP-binding" evidence="4">
    <location>
        <begin position="3"/>
        <end position="162"/>
    </location>
</feature>
<dbReference type="InterPro" id="IPR015815">
    <property type="entry name" value="HIBADH-related"/>
</dbReference>
<dbReference type="PANTHER" id="PTHR43060:SF15">
    <property type="entry name" value="3-HYDROXYISOBUTYRATE DEHYDROGENASE-LIKE 1, MITOCHONDRIAL-RELATED"/>
    <property type="match status" value="1"/>
</dbReference>
<dbReference type="InterPro" id="IPR029154">
    <property type="entry name" value="HIBADH-like_NADP-bd"/>
</dbReference>
<dbReference type="SUPFAM" id="SSF48179">
    <property type="entry name" value="6-phosphogluconate dehydrogenase C-terminal domain-like"/>
    <property type="match status" value="1"/>
</dbReference>
<dbReference type="InterPro" id="IPR006115">
    <property type="entry name" value="6PGDH_NADP-bd"/>
</dbReference>
<evidence type="ECO:0000313" key="6">
    <source>
        <dbReference type="EMBL" id="QHF13354.1"/>
    </source>
</evidence>
<accession>A0ABX6HR46</accession>
<evidence type="ECO:0000256" key="2">
    <source>
        <dbReference type="ARBA" id="ARBA00023002"/>
    </source>
</evidence>
<dbReference type="Pfam" id="PF03446">
    <property type="entry name" value="NAD_binding_2"/>
    <property type="match status" value="1"/>
</dbReference>
<keyword evidence="3" id="KW-0520">NAD</keyword>
<dbReference type="RefSeq" id="WP_039371640.1">
    <property type="nucleotide sequence ID" value="NZ_CP047385.1"/>
</dbReference>
<keyword evidence="2" id="KW-0560">Oxidoreductase</keyword>
<dbReference type="EMBL" id="CP047385">
    <property type="protein sequence ID" value="QHF13354.1"/>
    <property type="molecule type" value="Genomic_DNA"/>
</dbReference>
<dbReference type="PIRSF" id="PIRSF000103">
    <property type="entry name" value="HIBADH"/>
    <property type="match status" value="1"/>
</dbReference>
<protein>
    <submittedName>
        <fullName evidence="6">NAD-binding protein</fullName>
    </submittedName>
</protein>
<proteinExistence type="inferred from homology"/>
<dbReference type="PANTHER" id="PTHR43060">
    <property type="entry name" value="3-HYDROXYISOBUTYRATE DEHYDROGENASE-LIKE 1, MITOCHONDRIAL-RELATED"/>
    <property type="match status" value="1"/>
</dbReference>
<comment type="similarity">
    <text evidence="1">Belongs to the HIBADH-related family.</text>
</comment>
<dbReference type="InterPro" id="IPR008927">
    <property type="entry name" value="6-PGluconate_DH-like_C_sf"/>
</dbReference>
<sequence length="294" mass="30391">MSRVGFVGLGDMGLAMARNLIGQGHEVIGFDVREAPGKLLVEAGGRFALSLADVGKVADAVFVMVMNEEQMRAVVHGEGGLITVMRPGSTVIVTSTVSDTAVQELQARLSSAGIHLLDAPVSGGQFGAEAGTLALMVAGQAAVLEENRPLLAAVGRTITHVGEEIGLGQATKAALQALIGATFAALCEAMVLGRKAGIPGDKLAEVFSESVVGSPLVRNTTNMILARRFSASGAHVGTIYKDLGISMGLARRHGVAMFTTSAAYEVMQATISMYPEGDIWAATQLLEKMAGLEG</sequence>
<dbReference type="Proteomes" id="UP000035080">
    <property type="component" value="Chromosome"/>
</dbReference>
<evidence type="ECO:0000259" key="4">
    <source>
        <dbReference type="Pfam" id="PF03446"/>
    </source>
</evidence>
<dbReference type="PROSITE" id="PS00895">
    <property type="entry name" value="3_HYDROXYISOBUT_DH"/>
    <property type="match status" value="1"/>
</dbReference>
<dbReference type="Pfam" id="PF14833">
    <property type="entry name" value="NAD_binding_11"/>
    <property type="match status" value="1"/>
</dbReference>
<feature type="domain" description="3-hydroxyisobutyrate dehydrogenase-like NAD-binding" evidence="5">
    <location>
        <begin position="166"/>
        <end position="274"/>
    </location>
</feature>
<dbReference type="InterPro" id="IPR002204">
    <property type="entry name" value="3-OH-isobutyrate_DH-rel_CS"/>
</dbReference>